<dbReference type="Pfam" id="PF02686">
    <property type="entry name" value="GatC"/>
    <property type="match status" value="1"/>
</dbReference>
<dbReference type="Proteomes" id="UP000077752">
    <property type="component" value="Unassembled WGS sequence"/>
</dbReference>
<dbReference type="GO" id="GO:0006450">
    <property type="term" value="P:regulation of translational fidelity"/>
    <property type="evidence" value="ECO:0007669"/>
    <property type="project" value="InterPro"/>
</dbReference>
<dbReference type="Gene3D" id="1.10.20.60">
    <property type="entry name" value="Glu-tRNAGln amidotransferase C subunit, N-terminal domain"/>
    <property type="match status" value="1"/>
</dbReference>
<dbReference type="GO" id="GO:0070681">
    <property type="term" value="P:glutaminyl-tRNAGln biosynthesis via transamidation"/>
    <property type="evidence" value="ECO:0007669"/>
    <property type="project" value="TreeGrafter"/>
</dbReference>
<comment type="function">
    <text evidence="1">Allows the formation of correctly charged Asn-tRNA(Asn) or Gln-tRNA(Gln) through the transamidation of misacylated Asp-tRNA(Asn) or Glu-tRNA(Gln) in organisms which lack either or both of asparaginyl-tRNA or glutaminyl-tRNA synthetases. The reaction takes place in the presence of glutamine and ATP through an activated phospho-Asp-tRNA(Asn) or phospho-Glu-tRNA(Gln).</text>
</comment>
<evidence type="ECO:0000256" key="1">
    <source>
        <dbReference type="HAMAP-Rule" id="MF_00122"/>
    </source>
</evidence>
<comment type="similarity">
    <text evidence="1">Belongs to the GatC family.</text>
</comment>
<dbReference type="GO" id="GO:0016740">
    <property type="term" value="F:transferase activity"/>
    <property type="evidence" value="ECO:0007669"/>
    <property type="project" value="UniProtKB-KW"/>
</dbReference>
<dbReference type="EMBL" id="LUCV01000006">
    <property type="protein sequence ID" value="OAI94302.1"/>
    <property type="molecule type" value="Genomic_DNA"/>
</dbReference>
<accession>A0A177STI2</accession>
<keyword evidence="1" id="KW-0067">ATP-binding</keyword>
<keyword evidence="1" id="KW-0648">Protein biosynthesis</keyword>
<dbReference type="GO" id="GO:0050567">
    <property type="term" value="F:glutaminyl-tRNA synthase (glutamine-hydrolyzing) activity"/>
    <property type="evidence" value="ECO:0007669"/>
    <property type="project" value="UniProtKB-UniRule"/>
</dbReference>
<comment type="subunit">
    <text evidence="1">Heterotrimer of A, B and C subunits.</text>
</comment>
<comment type="catalytic activity">
    <reaction evidence="1">
        <text>L-glutamyl-tRNA(Gln) + L-glutamine + ATP + H2O = L-glutaminyl-tRNA(Gln) + L-glutamate + ADP + phosphate + H(+)</text>
        <dbReference type="Rhea" id="RHEA:17521"/>
        <dbReference type="Rhea" id="RHEA-COMP:9681"/>
        <dbReference type="Rhea" id="RHEA-COMP:9684"/>
        <dbReference type="ChEBI" id="CHEBI:15377"/>
        <dbReference type="ChEBI" id="CHEBI:15378"/>
        <dbReference type="ChEBI" id="CHEBI:29985"/>
        <dbReference type="ChEBI" id="CHEBI:30616"/>
        <dbReference type="ChEBI" id="CHEBI:43474"/>
        <dbReference type="ChEBI" id="CHEBI:58359"/>
        <dbReference type="ChEBI" id="CHEBI:78520"/>
        <dbReference type="ChEBI" id="CHEBI:78521"/>
        <dbReference type="ChEBI" id="CHEBI:456216"/>
    </reaction>
</comment>
<dbReference type="PANTHER" id="PTHR15004">
    <property type="entry name" value="GLUTAMYL-TRNA(GLN) AMIDOTRANSFERASE SUBUNIT C, MITOCHONDRIAL"/>
    <property type="match status" value="1"/>
</dbReference>
<dbReference type="GO" id="GO:0006412">
    <property type="term" value="P:translation"/>
    <property type="evidence" value="ECO:0007669"/>
    <property type="project" value="UniProtKB-UniRule"/>
</dbReference>
<dbReference type="SUPFAM" id="SSF141000">
    <property type="entry name" value="Glu-tRNAGln amidotransferase C subunit"/>
    <property type="match status" value="1"/>
</dbReference>
<evidence type="ECO:0000313" key="2">
    <source>
        <dbReference type="EMBL" id="OAI94302.1"/>
    </source>
</evidence>
<organism evidence="2 3">
    <name type="scientific">Pseudomonas putida</name>
    <name type="common">Arthrobacter siderocapsulatus</name>
    <dbReference type="NCBI Taxonomy" id="303"/>
    <lineage>
        <taxon>Bacteria</taxon>
        <taxon>Pseudomonadati</taxon>
        <taxon>Pseudomonadota</taxon>
        <taxon>Gammaproteobacteria</taxon>
        <taxon>Pseudomonadales</taxon>
        <taxon>Pseudomonadaceae</taxon>
        <taxon>Pseudomonas</taxon>
    </lineage>
</organism>
<evidence type="ECO:0000313" key="3">
    <source>
        <dbReference type="Proteomes" id="UP000077752"/>
    </source>
</evidence>
<sequence length="95" mass="10461">MALERSDVEKIAHLARLGLNEADLPRTTDALNSILGLVDQMQAVDTDGIEPLAHPLEARQRLRADVVTESNQRDRYQAIAPATDSGLYLVPKVIE</sequence>
<dbReference type="GO" id="GO:0005524">
    <property type="term" value="F:ATP binding"/>
    <property type="evidence" value="ECO:0007669"/>
    <property type="project" value="UniProtKB-KW"/>
</dbReference>
<dbReference type="InterPro" id="IPR036113">
    <property type="entry name" value="Asp/Glu-ADT_sf_sub_c"/>
</dbReference>
<proteinExistence type="inferred from homology"/>
<dbReference type="NCBIfam" id="TIGR00135">
    <property type="entry name" value="gatC"/>
    <property type="match status" value="1"/>
</dbReference>
<comment type="catalytic activity">
    <reaction evidence="1">
        <text>L-aspartyl-tRNA(Asn) + L-glutamine + ATP + H2O = L-asparaginyl-tRNA(Asn) + L-glutamate + ADP + phosphate + 2 H(+)</text>
        <dbReference type="Rhea" id="RHEA:14513"/>
        <dbReference type="Rhea" id="RHEA-COMP:9674"/>
        <dbReference type="Rhea" id="RHEA-COMP:9677"/>
        <dbReference type="ChEBI" id="CHEBI:15377"/>
        <dbReference type="ChEBI" id="CHEBI:15378"/>
        <dbReference type="ChEBI" id="CHEBI:29985"/>
        <dbReference type="ChEBI" id="CHEBI:30616"/>
        <dbReference type="ChEBI" id="CHEBI:43474"/>
        <dbReference type="ChEBI" id="CHEBI:58359"/>
        <dbReference type="ChEBI" id="CHEBI:78515"/>
        <dbReference type="ChEBI" id="CHEBI:78516"/>
        <dbReference type="ChEBI" id="CHEBI:456216"/>
    </reaction>
</comment>
<dbReference type="RefSeq" id="WP_009398181.1">
    <property type="nucleotide sequence ID" value="NZ_LUCV01000006.1"/>
</dbReference>
<dbReference type="AlphaFoldDB" id="A0A177STI2"/>
<keyword evidence="1" id="KW-0547">Nucleotide-binding</keyword>
<gene>
    <name evidence="1" type="primary">gatC</name>
    <name evidence="2" type="ORF">AYO28_08645</name>
</gene>
<keyword evidence="2" id="KW-0808">Transferase</keyword>
<dbReference type="InterPro" id="IPR003837">
    <property type="entry name" value="GatC"/>
</dbReference>
<protein>
    <recommendedName>
        <fullName evidence="1">Aspartyl/glutamyl-tRNA(Asn/Gln) amidotransferase subunit C</fullName>
        <shortName evidence="1">Asp/Glu-ADT subunit C</shortName>
        <ecNumber evidence="1">6.3.5.-</ecNumber>
    </recommendedName>
</protein>
<dbReference type="HAMAP" id="MF_00122">
    <property type="entry name" value="GatC"/>
    <property type="match status" value="1"/>
</dbReference>
<name>A0A177STI2_PSEPU</name>
<dbReference type="PANTHER" id="PTHR15004:SF0">
    <property type="entry name" value="GLUTAMYL-TRNA(GLN) AMIDOTRANSFERASE SUBUNIT C, MITOCHONDRIAL"/>
    <property type="match status" value="1"/>
</dbReference>
<dbReference type="EC" id="6.3.5.-" evidence="1"/>
<keyword evidence="1" id="KW-0436">Ligase</keyword>
<comment type="caution">
    <text evidence="2">The sequence shown here is derived from an EMBL/GenBank/DDBJ whole genome shotgun (WGS) entry which is preliminary data.</text>
</comment>
<reference evidence="2 3" key="1">
    <citation type="submission" date="2016-03" db="EMBL/GenBank/DDBJ databases">
        <title>Draft Genome Assembly of Pseudomonas putida strain CBF10-2.</title>
        <authorList>
            <person name="Iyer R.S."/>
            <person name="Damania A."/>
        </authorList>
    </citation>
    <scope>NUCLEOTIDE SEQUENCE [LARGE SCALE GENOMIC DNA]</scope>
    <source>
        <strain evidence="2 3">CBF10-2</strain>
    </source>
</reference>
<dbReference type="GO" id="GO:0050566">
    <property type="term" value="F:asparaginyl-tRNA synthase (glutamine-hydrolyzing) activity"/>
    <property type="evidence" value="ECO:0007669"/>
    <property type="project" value="RHEA"/>
</dbReference>